<comment type="caution">
    <text evidence="2">The sequence shown here is derived from an EMBL/GenBank/DDBJ whole genome shotgun (WGS) entry which is preliminary data.</text>
</comment>
<organism evidence="2 3">
    <name type="scientific">Actinomadura litoris</name>
    <dbReference type="NCBI Taxonomy" id="2678616"/>
    <lineage>
        <taxon>Bacteria</taxon>
        <taxon>Bacillati</taxon>
        <taxon>Actinomycetota</taxon>
        <taxon>Actinomycetes</taxon>
        <taxon>Streptosporangiales</taxon>
        <taxon>Thermomonosporaceae</taxon>
        <taxon>Actinomadura</taxon>
    </lineage>
</organism>
<proteinExistence type="predicted"/>
<evidence type="ECO:0000256" key="1">
    <source>
        <dbReference type="SAM" id="MobiDB-lite"/>
    </source>
</evidence>
<dbReference type="Proteomes" id="UP000432015">
    <property type="component" value="Unassembled WGS sequence"/>
</dbReference>
<dbReference type="EMBL" id="WOFH01000010">
    <property type="protein sequence ID" value="MUN40214.1"/>
    <property type="molecule type" value="Genomic_DNA"/>
</dbReference>
<reference evidence="2 3" key="1">
    <citation type="submission" date="2019-11" db="EMBL/GenBank/DDBJ databases">
        <authorList>
            <person name="Cao P."/>
        </authorList>
    </citation>
    <scope>NUCLEOTIDE SEQUENCE [LARGE SCALE GENOMIC DNA]</scope>
    <source>
        <strain evidence="2 3">NEAU-AAG5</strain>
    </source>
</reference>
<sequence>MKYTFIAGAAVGYVLGTRAGRERFEQLKRWSRQVSENPSVQDATERLRLKGGEVAEAAKGKAGSIASSAKERVPHQGGQDAEEPSVRPG</sequence>
<keyword evidence="3" id="KW-1185">Reference proteome</keyword>
<accession>A0A7K1L703</accession>
<protein>
    <submittedName>
        <fullName evidence="2">YtxH domain-containing protein</fullName>
    </submittedName>
</protein>
<evidence type="ECO:0000313" key="2">
    <source>
        <dbReference type="EMBL" id="MUN40214.1"/>
    </source>
</evidence>
<gene>
    <name evidence="2" type="ORF">GNZ18_26970</name>
</gene>
<feature type="region of interest" description="Disordered" evidence="1">
    <location>
        <begin position="54"/>
        <end position="89"/>
    </location>
</feature>
<dbReference type="RefSeq" id="WP_156219339.1">
    <property type="nucleotide sequence ID" value="NZ_WOFH01000010.1"/>
</dbReference>
<dbReference type="AlphaFoldDB" id="A0A7K1L703"/>
<name>A0A7K1L703_9ACTN</name>
<evidence type="ECO:0000313" key="3">
    <source>
        <dbReference type="Proteomes" id="UP000432015"/>
    </source>
</evidence>